<dbReference type="KEGG" id="hbs:IPV69_21825"/>
<evidence type="ECO:0000313" key="3">
    <source>
        <dbReference type="Proteomes" id="UP000593765"/>
    </source>
</evidence>
<dbReference type="InterPro" id="IPR042267">
    <property type="entry name" value="VTC_sf"/>
</dbReference>
<name>A0A7M2WTJ5_9BACT</name>
<organism evidence="2 3">
    <name type="scientific">Humisphaera borealis</name>
    <dbReference type="NCBI Taxonomy" id="2807512"/>
    <lineage>
        <taxon>Bacteria</taxon>
        <taxon>Pseudomonadati</taxon>
        <taxon>Planctomycetota</taxon>
        <taxon>Phycisphaerae</taxon>
        <taxon>Tepidisphaerales</taxon>
        <taxon>Tepidisphaeraceae</taxon>
        <taxon>Humisphaera</taxon>
    </lineage>
</organism>
<dbReference type="Pfam" id="PF09359">
    <property type="entry name" value="VTC"/>
    <property type="match status" value="1"/>
</dbReference>
<dbReference type="AlphaFoldDB" id="A0A7M2WTJ5"/>
<reference evidence="2 3" key="1">
    <citation type="submission" date="2020-10" db="EMBL/GenBank/DDBJ databases">
        <title>Wide distribution of Phycisphaera-like planctomycetes from WD2101 soil group in peatlands and genome analysis of the first cultivated representative.</title>
        <authorList>
            <person name="Dedysh S.N."/>
            <person name="Beletsky A.V."/>
            <person name="Ivanova A."/>
            <person name="Kulichevskaya I.S."/>
            <person name="Suzina N.E."/>
            <person name="Philippov D.A."/>
            <person name="Rakitin A.L."/>
            <person name="Mardanov A.V."/>
            <person name="Ravin N.V."/>
        </authorList>
    </citation>
    <scope>NUCLEOTIDE SEQUENCE [LARGE SCALE GENOMIC DNA]</scope>
    <source>
        <strain evidence="2 3">M1803</strain>
    </source>
</reference>
<dbReference type="Proteomes" id="UP000593765">
    <property type="component" value="Chromosome"/>
</dbReference>
<evidence type="ECO:0000259" key="1">
    <source>
        <dbReference type="Pfam" id="PF09359"/>
    </source>
</evidence>
<dbReference type="EMBL" id="CP063458">
    <property type="protein sequence ID" value="QOV88838.1"/>
    <property type="molecule type" value="Genomic_DNA"/>
</dbReference>
<evidence type="ECO:0000313" key="2">
    <source>
        <dbReference type="EMBL" id="QOV88838.1"/>
    </source>
</evidence>
<dbReference type="GO" id="GO:0006799">
    <property type="term" value="P:polyphosphate biosynthetic process"/>
    <property type="evidence" value="ECO:0007669"/>
    <property type="project" value="UniProtKB-ARBA"/>
</dbReference>
<accession>A0A7M2WTJ5</accession>
<proteinExistence type="predicted"/>
<feature type="domain" description="VTC" evidence="1">
    <location>
        <begin position="53"/>
        <end position="262"/>
    </location>
</feature>
<dbReference type="Gene3D" id="3.20.100.30">
    <property type="entry name" value="VTC, catalytic tunnel domain"/>
    <property type="match status" value="1"/>
</dbReference>
<sequence>MMETREGMFDPESQIGLGDKAVRLAGLDPTIDPNPITIQSPGLGAGAGMGAAFELKFHIDPDLASRVEHWAAGHLVPDCHGNAGKYAVTSVYCDTPTFDVFHRSPGYRRVKFRLRRYDASTEAFLERKRKRGTQVIKRRTSINFEELPRLSDLAAAQPWAGNWFHKRVCRRNLRPTACVSYTRTAFFGMADAMPVRMTIDRDLIGVPTDQWHIPHLSAGTPLLPDGVLVELKFHVQVPTIFRELMTMLPPQLARVSKYRRCITACGIGPGASTSAASGETS</sequence>
<protein>
    <submittedName>
        <fullName evidence="2">Polyphosphate polymerase domain-containing protein</fullName>
    </submittedName>
</protein>
<dbReference type="RefSeq" id="WP_206291845.1">
    <property type="nucleotide sequence ID" value="NZ_CP063458.1"/>
</dbReference>
<gene>
    <name evidence="2" type="ORF">IPV69_21825</name>
</gene>
<dbReference type="CDD" id="cd07750">
    <property type="entry name" value="PolyPPase_VTC_like"/>
    <property type="match status" value="1"/>
</dbReference>
<dbReference type="InterPro" id="IPR018966">
    <property type="entry name" value="VTC_domain"/>
</dbReference>
<keyword evidence="3" id="KW-1185">Reference proteome</keyword>